<sequence length="79" mass="7957">METDAAAADLGLAELERAAGLAGDDAELQALSSALVTVSSLWMILSEIGIRAASSECSSPLCSSLAGSREDSATRSRAA</sequence>
<dbReference type="Proteomes" id="UP001500483">
    <property type="component" value="Unassembled WGS sequence"/>
</dbReference>
<name>A0ABP6S3B2_9PSEU</name>
<dbReference type="EMBL" id="BAAAYK010000046">
    <property type="protein sequence ID" value="GAA3366807.1"/>
    <property type="molecule type" value="Genomic_DNA"/>
</dbReference>
<accession>A0ABP6S3B2</accession>
<dbReference type="RefSeq" id="WP_344931674.1">
    <property type="nucleotide sequence ID" value="NZ_BAAAYK010000046.1"/>
</dbReference>
<comment type="caution">
    <text evidence="1">The sequence shown here is derived from an EMBL/GenBank/DDBJ whole genome shotgun (WGS) entry which is preliminary data.</text>
</comment>
<protein>
    <submittedName>
        <fullName evidence="1">Uncharacterized protein</fullName>
    </submittedName>
</protein>
<keyword evidence="2" id="KW-1185">Reference proteome</keyword>
<reference evidence="2" key="1">
    <citation type="journal article" date="2019" name="Int. J. Syst. Evol. Microbiol.">
        <title>The Global Catalogue of Microorganisms (GCM) 10K type strain sequencing project: providing services to taxonomists for standard genome sequencing and annotation.</title>
        <authorList>
            <consortium name="The Broad Institute Genomics Platform"/>
            <consortium name="The Broad Institute Genome Sequencing Center for Infectious Disease"/>
            <person name="Wu L."/>
            <person name="Ma J."/>
        </authorList>
    </citation>
    <scope>NUCLEOTIDE SEQUENCE [LARGE SCALE GENOMIC DNA]</scope>
    <source>
        <strain evidence="2">JCM 9687</strain>
    </source>
</reference>
<gene>
    <name evidence="1" type="ORF">GCM10020366_71720</name>
</gene>
<evidence type="ECO:0000313" key="1">
    <source>
        <dbReference type="EMBL" id="GAA3366807.1"/>
    </source>
</evidence>
<organism evidence="1 2">
    <name type="scientific">Saccharopolyspora gregorii</name>
    <dbReference type="NCBI Taxonomy" id="33914"/>
    <lineage>
        <taxon>Bacteria</taxon>
        <taxon>Bacillati</taxon>
        <taxon>Actinomycetota</taxon>
        <taxon>Actinomycetes</taxon>
        <taxon>Pseudonocardiales</taxon>
        <taxon>Pseudonocardiaceae</taxon>
        <taxon>Saccharopolyspora</taxon>
    </lineage>
</organism>
<proteinExistence type="predicted"/>
<evidence type="ECO:0000313" key="2">
    <source>
        <dbReference type="Proteomes" id="UP001500483"/>
    </source>
</evidence>